<feature type="region of interest" description="Disordered" evidence="1">
    <location>
        <begin position="151"/>
        <end position="172"/>
    </location>
</feature>
<organism evidence="2 3">
    <name type="scientific">Phytophthora infestans</name>
    <name type="common">Potato late blight agent</name>
    <name type="synonym">Botrytis infestans</name>
    <dbReference type="NCBI Taxonomy" id="4787"/>
    <lineage>
        <taxon>Eukaryota</taxon>
        <taxon>Sar</taxon>
        <taxon>Stramenopiles</taxon>
        <taxon>Oomycota</taxon>
        <taxon>Peronosporomycetes</taxon>
        <taxon>Peronosporales</taxon>
        <taxon>Peronosporaceae</taxon>
        <taxon>Phytophthora</taxon>
    </lineage>
</organism>
<gene>
    <name evidence="2" type="ORF">GN958_ATG17396</name>
</gene>
<protein>
    <submittedName>
        <fullName evidence="2">Uncharacterized protein</fullName>
    </submittedName>
</protein>
<dbReference type="AlphaFoldDB" id="A0A8S9TY68"/>
<evidence type="ECO:0000313" key="2">
    <source>
        <dbReference type="EMBL" id="KAF4133410.1"/>
    </source>
</evidence>
<proteinExistence type="predicted"/>
<evidence type="ECO:0000313" key="3">
    <source>
        <dbReference type="Proteomes" id="UP000704712"/>
    </source>
</evidence>
<dbReference type="Proteomes" id="UP000704712">
    <property type="component" value="Unassembled WGS sequence"/>
</dbReference>
<sequence length="220" mass="24833">MLEIMVGSLSFQHKKTLPHHTALETTAFDLVLTDRQKQQLERQGLNLDALNVVAFHAKSLVIPRVATRSSGSFATPIMTDGILLTKAERKEAFSIHSEIKAMQTEDRLSHRLRKFSNKQDADLLKLEKKRAAEREPAARRAMRLENLAAQDTRRNAKREEAAQFKAEREATARRKKEVLAASRSGHLLAKRRRSNVGTAHKRRALQDITAVQLSIQNASV</sequence>
<comment type="caution">
    <text evidence="2">The sequence shown here is derived from an EMBL/GenBank/DDBJ whole genome shotgun (WGS) entry which is preliminary data.</text>
</comment>
<accession>A0A8S9TY68</accession>
<reference evidence="2" key="1">
    <citation type="submission" date="2020-03" db="EMBL/GenBank/DDBJ databases">
        <title>Hybrid Assembly of Korean Phytophthora infestans isolates.</title>
        <authorList>
            <person name="Prokchorchik M."/>
            <person name="Lee Y."/>
            <person name="Seo J."/>
            <person name="Cho J.-H."/>
            <person name="Park Y.-E."/>
            <person name="Jang D.-C."/>
            <person name="Im J.-S."/>
            <person name="Choi J.-G."/>
            <person name="Park H.-J."/>
            <person name="Lee G.-B."/>
            <person name="Lee Y.-G."/>
            <person name="Hong S.-Y."/>
            <person name="Cho K."/>
            <person name="Sohn K.H."/>
        </authorList>
    </citation>
    <scope>NUCLEOTIDE SEQUENCE</scope>
    <source>
        <strain evidence="2">KR_2_A2</strain>
    </source>
</reference>
<evidence type="ECO:0000256" key="1">
    <source>
        <dbReference type="SAM" id="MobiDB-lite"/>
    </source>
</evidence>
<name>A0A8S9TY68_PHYIN</name>
<dbReference type="EMBL" id="JAACNO010002385">
    <property type="protein sequence ID" value="KAF4133410.1"/>
    <property type="molecule type" value="Genomic_DNA"/>
</dbReference>